<feature type="region of interest" description="Disordered" evidence="3">
    <location>
        <begin position="329"/>
        <end position="439"/>
    </location>
</feature>
<feature type="compositionally biased region" description="Pro residues" evidence="3">
    <location>
        <begin position="389"/>
        <end position="403"/>
    </location>
</feature>
<dbReference type="InterPro" id="IPR040351">
    <property type="entry name" value="RAB3IL/RAB3IP/Sec2"/>
</dbReference>
<accession>A0ABP1DE15</accession>
<evidence type="ECO:0000256" key="3">
    <source>
        <dbReference type="SAM" id="MobiDB-lite"/>
    </source>
</evidence>
<keyword evidence="6" id="KW-1185">Reference proteome</keyword>
<evidence type="ECO:0000256" key="2">
    <source>
        <dbReference type="SAM" id="Coils"/>
    </source>
</evidence>
<feature type="compositionally biased region" description="Low complexity" evidence="3">
    <location>
        <begin position="329"/>
        <end position="351"/>
    </location>
</feature>
<evidence type="ECO:0000313" key="5">
    <source>
        <dbReference type="EMBL" id="CAL1706080.1"/>
    </source>
</evidence>
<reference evidence="6" key="1">
    <citation type="submission" date="2024-04" db="EMBL/GenBank/DDBJ databases">
        <authorList>
            <person name="Shaw F."/>
            <person name="Minotto A."/>
        </authorList>
    </citation>
    <scope>NUCLEOTIDE SEQUENCE [LARGE SCALE GENOMIC DNA]</scope>
</reference>
<dbReference type="Proteomes" id="UP001497453">
    <property type="component" value="Chromosome 4"/>
</dbReference>
<proteinExistence type="predicted"/>
<feature type="region of interest" description="Disordered" evidence="3">
    <location>
        <begin position="107"/>
        <end position="159"/>
    </location>
</feature>
<dbReference type="InterPro" id="IPR009449">
    <property type="entry name" value="Sec2_N"/>
</dbReference>
<feature type="domain" description="GDP/GTP exchange factor Sec2 N-terminal" evidence="4">
    <location>
        <begin position="212"/>
        <end position="282"/>
    </location>
</feature>
<dbReference type="SUPFAM" id="SSF144284">
    <property type="entry name" value="Sec2 N-terminal region"/>
    <property type="match status" value="1"/>
</dbReference>
<evidence type="ECO:0000313" key="6">
    <source>
        <dbReference type="Proteomes" id="UP001497453"/>
    </source>
</evidence>
<sequence length="439" mass="47952">MLQFATQTATKNNLPRRTHSLSIAASKAPIFTEIDEELHDIKRVHTHGQEEDLRMGLSRTISRVEQLSSLLKEAYKVQTDLQTELTLAKSNLQLALANNEMLEDALNRDVPGSSKDVGWRRWGAKEQREREAEDSRRQSMDSTRSMDVPSPSISSPVPSSDSRFFRFRFGSAASATTTSFPSSPRVSGNVSPVVNGHPAHLTSASLPSLVPQREKELEELNAELERERKALKEATAAKEALEAELESLSQALFEEANNMVATERRKLAETEDELKEAQAEKEALRSALRLVESQRATPTGSESSSPQISYSFSHLRNISASSAIAIKSPPSTSPFASPVSSQLSLPEQPSSARTIVPSPTPSSEQRTPSVEDKRDLPKVDEDGENPNLESPPSPSPHSSPGPSAPTLAIRPVTFYDEGASPWADVRSATNTPRLEAAEV</sequence>
<dbReference type="EMBL" id="OZ037947">
    <property type="protein sequence ID" value="CAL1706080.1"/>
    <property type="molecule type" value="Genomic_DNA"/>
</dbReference>
<keyword evidence="1 2" id="KW-0175">Coiled coil</keyword>
<evidence type="ECO:0000259" key="4">
    <source>
        <dbReference type="Pfam" id="PF06428"/>
    </source>
</evidence>
<feature type="compositionally biased region" description="Basic and acidic residues" evidence="3">
    <location>
        <begin position="369"/>
        <end position="380"/>
    </location>
</feature>
<dbReference type="Gene3D" id="6.10.140.910">
    <property type="match status" value="1"/>
</dbReference>
<gene>
    <name evidence="5" type="ORF">GFSPODELE1_LOCUS5710</name>
</gene>
<evidence type="ECO:0000256" key="1">
    <source>
        <dbReference type="ARBA" id="ARBA00023054"/>
    </source>
</evidence>
<protein>
    <recommendedName>
        <fullName evidence="4">GDP/GTP exchange factor Sec2 N-terminal domain-containing protein</fullName>
    </recommendedName>
</protein>
<dbReference type="Pfam" id="PF06428">
    <property type="entry name" value="Sec2p"/>
    <property type="match status" value="1"/>
</dbReference>
<name>A0ABP1DE15_9APHY</name>
<dbReference type="PANTHER" id="PTHR14430:SF0">
    <property type="entry name" value="SEC2P DOMAIN-CONTAINING PROTEIN"/>
    <property type="match status" value="1"/>
</dbReference>
<organism evidence="5 6">
    <name type="scientific">Somion occarium</name>
    <dbReference type="NCBI Taxonomy" id="3059160"/>
    <lineage>
        <taxon>Eukaryota</taxon>
        <taxon>Fungi</taxon>
        <taxon>Dikarya</taxon>
        <taxon>Basidiomycota</taxon>
        <taxon>Agaricomycotina</taxon>
        <taxon>Agaricomycetes</taxon>
        <taxon>Polyporales</taxon>
        <taxon>Cerrenaceae</taxon>
        <taxon>Somion</taxon>
    </lineage>
</organism>
<feature type="compositionally biased region" description="Low complexity" evidence="3">
    <location>
        <begin position="145"/>
        <end position="159"/>
    </location>
</feature>
<feature type="compositionally biased region" description="Basic and acidic residues" evidence="3">
    <location>
        <begin position="117"/>
        <end position="139"/>
    </location>
</feature>
<dbReference type="PANTHER" id="PTHR14430">
    <property type="entry name" value="RABIN3-RELATED"/>
    <property type="match status" value="1"/>
</dbReference>
<feature type="coiled-coil region" evidence="2">
    <location>
        <begin position="210"/>
        <end position="294"/>
    </location>
</feature>